<feature type="transmembrane region" description="Helical" evidence="10">
    <location>
        <begin position="74"/>
        <end position="93"/>
    </location>
</feature>
<feature type="transmembrane region" description="Helical" evidence="10">
    <location>
        <begin position="131"/>
        <end position="152"/>
    </location>
</feature>
<dbReference type="Gene3D" id="3.40.50.300">
    <property type="entry name" value="P-loop containing nucleotide triphosphate hydrolases"/>
    <property type="match status" value="1"/>
</dbReference>
<organism evidence="12 13">
    <name type="scientific">Nocardioides dubius</name>
    <dbReference type="NCBI Taxonomy" id="317019"/>
    <lineage>
        <taxon>Bacteria</taxon>
        <taxon>Bacillati</taxon>
        <taxon>Actinomycetota</taxon>
        <taxon>Actinomycetes</taxon>
        <taxon>Propionibacteriales</taxon>
        <taxon>Nocardioidaceae</taxon>
        <taxon>Nocardioides</taxon>
    </lineage>
</organism>
<keyword evidence="4 10" id="KW-0812">Transmembrane</keyword>
<dbReference type="Pfam" id="PF02653">
    <property type="entry name" value="BPD_transp_2"/>
    <property type="match status" value="1"/>
</dbReference>
<dbReference type="CDD" id="cd06581">
    <property type="entry name" value="TM_PBP1_LivM_like"/>
    <property type="match status" value="1"/>
</dbReference>
<keyword evidence="5" id="KW-0547">Nucleotide-binding</keyword>
<feature type="transmembrane region" description="Helical" evidence="10">
    <location>
        <begin position="99"/>
        <end position="119"/>
    </location>
</feature>
<evidence type="ECO:0000259" key="11">
    <source>
        <dbReference type="PROSITE" id="PS50893"/>
    </source>
</evidence>
<dbReference type="InterPro" id="IPR001851">
    <property type="entry name" value="ABC_transp_permease"/>
</dbReference>
<dbReference type="EMBL" id="BAAALG010000008">
    <property type="protein sequence ID" value="GAA1102444.1"/>
    <property type="molecule type" value="Genomic_DNA"/>
</dbReference>
<name>A0ABN1TVD9_9ACTN</name>
<evidence type="ECO:0000256" key="4">
    <source>
        <dbReference type="ARBA" id="ARBA00022692"/>
    </source>
</evidence>
<dbReference type="Proteomes" id="UP001501581">
    <property type="component" value="Unassembled WGS sequence"/>
</dbReference>
<evidence type="ECO:0000256" key="7">
    <source>
        <dbReference type="ARBA" id="ARBA00022989"/>
    </source>
</evidence>
<evidence type="ECO:0000256" key="1">
    <source>
        <dbReference type="ARBA" id="ARBA00004651"/>
    </source>
</evidence>
<dbReference type="InterPro" id="IPR003439">
    <property type="entry name" value="ABC_transporter-like_ATP-bd"/>
</dbReference>
<evidence type="ECO:0000256" key="9">
    <source>
        <dbReference type="SAM" id="MobiDB-lite"/>
    </source>
</evidence>
<feature type="region of interest" description="Disordered" evidence="9">
    <location>
        <begin position="371"/>
        <end position="395"/>
    </location>
</feature>
<feature type="transmembrane region" description="Helical" evidence="10">
    <location>
        <begin position="183"/>
        <end position="206"/>
    </location>
</feature>
<feature type="transmembrane region" description="Helical" evidence="10">
    <location>
        <begin position="271"/>
        <end position="302"/>
    </location>
</feature>
<keyword evidence="13" id="KW-1185">Reference proteome</keyword>
<evidence type="ECO:0000313" key="12">
    <source>
        <dbReference type="EMBL" id="GAA1102444.1"/>
    </source>
</evidence>
<comment type="subcellular location">
    <subcellularLocation>
        <location evidence="1">Cell membrane</location>
        <topology evidence="1">Multi-pass membrane protein</topology>
    </subcellularLocation>
</comment>
<protein>
    <submittedName>
        <fullName evidence="12">ATP-binding cassette domain-containing protein</fullName>
    </submittedName>
</protein>
<keyword evidence="8 10" id="KW-0472">Membrane</keyword>
<keyword evidence="7 10" id="KW-1133">Transmembrane helix</keyword>
<evidence type="ECO:0000256" key="8">
    <source>
        <dbReference type="ARBA" id="ARBA00023136"/>
    </source>
</evidence>
<sequence length="662" mass="70157">MMARLTELAATVRKRPALRDLLWVLALGLIAFWASRPAMSGEGITLADSQILGSICAIMVAAVGLNFLVGHARLVSLGQGAFFAIGAYASAWLTLDGGWHPLLAMVAALVIAGVIGALLAMASMRLRGPSFAMITLVVTILVERILVEWAPLGRLSGYPNTLDHGSGLLEPIKVFGMELDPPLFAGIPADVILAILIVLVVALYGYRNVSQSSWGRSLRAIGTSEHLAAHLGVNVYARKVAAMAVASVYGAVGGVFYVQVFAHLQPESFNIYLSITIILAVMLGGAGTVLGPIVGSIVIVLLQQTDVLQPLVTAQKNISESWYLSTPGLIGLLLILTLAVLPQGLVGGVQGLVHRFRPAAVNADVEPDAGAAAPTAEAAEMTEQEESPRETSGEDVLLTVRGVRRMFGGLTAVDGVDLTVRAGQVHALIGPNGAGKTTLANLITGVYAPNEGEIALRGQRIDTAPTYRIIRSGIARTFQTPLLFGHETVEENVLSGFAHTGTLPFWKAWLKLPSEYRRDRVMRERTAELMELVGLKGFEHLEAGSLSYGKQRALEIARALASDPSLLILDEPAAGLNTAETAELGQLMLRLRARGLAMIIVEHHMELVTMVSDEVTCMNTGSVLAHGKPAEVLADPHVVEAYLGVSAVAEPAGAPLERTDNA</sequence>
<proteinExistence type="predicted"/>
<keyword evidence="2" id="KW-0813">Transport</keyword>
<accession>A0ABN1TVD9</accession>
<comment type="caution">
    <text evidence="12">The sequence shown here is derived from an EMBL/GenBank/DDBJ whole genome shotgun (WGS) entry which is preliminary data.</text>
</comment>
<evidence type="ECO:0000256" key="10">
    <source>
        <dbReference type="SAM" id="Phobius"/>
    </source>
</evidence>
<dbReference type="InterPro" id="IPR032823">
    <property type="entry name" value="BCA_ABC_TP_C"/>
</dbReference>
<keyword evidence="6 12" id="KW-0067">ATP-binding</keyword>
<dbReference type="InterPro" id="IPR051120">
    <property type="entry name" value="ABC_AA/LPS_Transport"/>
</dbReference>
<gene>
    <name evidence="12" type="ORF">GCM10009668_21230</name>
</gene>
<dbReference type="InterPro" id="IPR003593">
    <property type="entry name" value="AAA+_ATPase"/>
</dbReference>
<feature type="transmembrane region" description="Helical" evidence="10">
    <location>
        <begin position="322"/>
        <end position="341"/>
    </location>
</feature>
<dbReference type="SUPFAM" id="SSF52540">
    <property type="entry name" value="P-loop containing nucleoside triphosphate hydrolases"/>
    <property type="match status" value="1"/>
</dbReference>
<keyword evidence="3" id="KW-1003">Cell membrane</keyword>
<feature type="transmembrane region" description="Helical" evidence="10">
    <location>
        <begin position="240"/>
        <end position="259"/>
    </location>
</feature>
<dbReference type="Pfam" id="PF12399">
    <property type="entry name" value="BCA_ABC_TP_C"/>
    <property type="match status" value="1"/>
</dbReference>
<dbReference type="PROSITE" id="PS50893">
    <property type="entry name" value="ABC_TRANSPORTER_2"/>
    <property type="match status" value="1"/>
</dbReference>
<dbReference type="PANTHER" id="PTHR45772">
    <property type="entry name" value="CONSERVED COMPONENT OF ABC TRANSPORTER FOR NATURAL AMINO ACIDS-RELATED"/>
    <property type="match status" value="1"/>
</dbReference>
<dbReference type="InterPro" id="IPR043428">
    <property type="entry name" value="LivM-like"/>
</dbReference>
<dbReference type="GO" id="GO:0005524">
    <property type="term" value="F:ATP binding"/>
    <property type="evidence" value="ECO:0007669"/>
    <property type="project" value="UniProtKB-KW"/>
</dbReference>
<dbReference type="InterPro" id="IPR027417">
    <property type="entry name" value="P-loop_NTPase"/>
</dbReference>
<evidence type="ECO:0000256" key="5">
    <source>
        <dbReference type="ARBA" id="ARBA00022741"/>
    </source>
</evidence>
<evidence type="ECO:0000256" key="2">
    <source>
        <dbReference type="ARBA" id="ARBA00022448"/>
    </source>
</evidence>
<dbReference type="CDD" id="cd03219">
    <property type="entry name" value="ABC_Mj1267_LivG_branched"/>
    <property type="match status" value="1"/>
</dbReference>
<reference evidence="12 13" key="1">
    <citation type="journal article" date="2019" name="Int. J. Syst. Evol. Microbiol.">
        <title>The Global Catalogue of Microorganisms (GCM) 10K type strain sequencing project: providing services to taxonomists for standard genome sequencing and annotation.</title>
        <authorList>
            <consortium name="The Broad Institute Genomics Platform"/>
            <consortium name="The Broad Institute Genome Sequencing Center for Infectious Disease"/>
            <person name="Wu L."/>
            <person name="Ma J."/>
        </authorList>
    </citation>
    <scope>NUCLEOTIDE SEQUENCE [LARGE SCALE GENOMIC DNA]</scope>
    <source>
        <strain evidence="12 13">JCM 13008</strain>
    </source>
</reference>
<evidence type="ECO:0000256" key="6">
    <source>
        <dbReference type="ARBA" id="ARBA00022840"/>
    </source>
</evidence>
<feature type="transmembrane region" description="Helical" evidence="10">
    <location>
        <begin position="50"/>
        <end position="69"/>
    </location>
</feature>
<dbReference type="SMART" id="SM00382">
    <property type="entry name" value="AAA"/>
    <property type="match status" value="1"/>
</dbReference>
<evidence type="ECO:0000313" key="13">
    <source>
        <dbReference type="Proteomes" id="UP001501581"/>
    </source>
</evidence>
<feature type="domain" description="ABC transporter" evidence="11">
    <location>
        <begin position="398"/>
        <end position="645"/>
    </location>
</feature>
<dbReference type="Pfam" id="PF00005">
    <property type="entry name" value="ABC_tran"/>
    <property type="match status" value="1"/>
</dbReference>
<evidence type="ECO:0000256" key="3">
    <source>
        <dbReference type="ARBA" id="ARBA00022475"/>
    </source>
</evidence>